<proteinExistence type="inferred from homology"/>
<keyword evidence="2" id="KW-0805">Transcription regulation</keyword>
<keyword evidence="7" id="KW-1185">Reference proteome</keyword>
<name>A0A2A3YFV2_9MICO</name>
<dbReference type="SUPFAM" id="SSF53850">
    <property type="entry name" value="Periplasmic binding protein-like II"/>
    <property type="match status" value="1"/>
</dbReference>
<feature type="domain" description="HTH lysR-type" evidence="5">
    <location>
        <begin position="6"/>
        <end position="63"/>
    </location>
</feature>
<dbReference type="Gene3D" id="1.10.10.10">
    <property type="entry name" value="Winged helix-like DNA-binding domain superfamily/Winged helix DNA-binding domain"/>
    <property type="match status" value="1"/>
</dbReference>
<dbReference type="InterPro" id="IPR000847">
    <property type="entry name" value="LysR_HTH_N"/>
</dbReference>
<evidence type="ECO:0000313" key="6">
    <source>
        <dbReference type="EMBL" id="PCC38226.1"/>
    </source>
</evidence>
<protein>
    <submittedName>
        <fullName evidence="6">LysR family transcriptional regulator</fullName>
    </submittedName>
</protein>
<dbReference type="OrthoDB" id="9808620at2"/>
<dbReference type="AlphaFoldDB" id="A0A2A3YFV2"/>
<dbReference type="PANTHER" id="PTHR30126">
    <property type="entry name" value="HTH-TYPE TRANSCRIPTIONAL REGULATOR"/>
    <property type="match status" value="1"/>
</dbReference>
<keyword evidence="4" id="KW-0804">Transcription</keyword>
<dbReference type="PROSITE" id="PS50931">
    <property type="entry name" value="HTH_LYSR"/>
    <property type="match status" value="1"/>
</dbReference>
<dbReference type="PANTHER" id="PTHR30126:SF39">
    <property type="entry name" value="HTH-TYPE TRANSCRIPTIONAL REGULATOR CYSL"/>
    <property type="match status" value="1"/>
</dbReference>
<comment type="caution">
    <text evidence="6">The sequence shown here is derived from an EMBL/GenBank/DDBJ whole genome shotgun (WGS) entry which is preliminary data.</text>
</comment>
<gene>
    <name evidence="6" type="ORF">CIK66_14395</name>
</gene>
<sequence length="311" mass="32971">MPDQLPNLQALSLFVAVVDEGGLGAGARKLGMYQPNASRMIGQLETQAGVPLLDRSPRGARPTSAGLLYAAHARELLEAAGDFSAWLRHSRDEDTLDLRVGASMTIAENLMPAWLTDLRRSSPRVRVDLNVLNSTQVLEQVRSGELQLGFIETPHVPRWVHALSLRQDELVLVVASHHPWARRTEPVSIQELATTALVVREGGSGTRDAFEELVPQAASTPPVQQLSSNGAVRIAVASGAGPAVLSMLAVRTQLEAGQLVRVPVAGARLRRPLTAVWKGPRRLGGPAADLVAAATATTAATVSTTSTAPDG</sequence>
<dbReference type="GO" id="GO:0003700">
    <property type="term" value="F:DNA-binding transcription factor activity"/>
    <property type="evidence" value="ECO:0007669"/>
    <property type="project" value="InterPro"/>
</dbReference>
<accession>A0A2A3YFV2</accession>
<dbReference type="RefSeq" id="WP_096197593.1">
    <property type="nucleotide sequence ID" value="NZ_BAAAIQ010000004.1"/>
</dbReference>
<dbReference type="Gene3D" id="3.40.190.10">
    <property type="entry name" value="Periplasmic binding protein-like II"/>
    <property type="match status" value="2"/>
</dbReference>
<dbReference type="Pfam" id="PF03466">
    <property type="entry name" value="LysR_substrate"/>
    <property type="match status" value="1"/>
</dbReference>
<evidence type="ECO:0000256" key="2">
    <source>
        <dbReference type="ARBA" id="ARBA00023015"/>
    </source>
</evidence>
<dbReference type="EMBL" id="NRGR01000024">
    <property type="protein sequence ID" value="PCC38226.1"/>
    <property type="molecule type" value="Genomic_DNA"/>
</dbReference>
<dbReference type="InterPro" id="IPR005119">
    <property type="entry name" value="LysR_subst-bd"/>
</dbReference>
<evidence type="ECO:0000259" key="5">
    <source>
        <dbReference type="PROSITE" id="PS50931"/>
    </source>
</evidence>
<dbReference type="Proteomes" id="UP000218598">
    <property type="component" value="Unassembled WGS sequence"/>
</dbReference>
<dbReference type="InterPro" id="IPR036388">
    <property type="entry name" value="WH-like_DNA-bd_sf"/>
</dbReference>
<evidence type="ECO:0000256" key="3">
    <source>
        <dbReference type="ARBA" id="ARBA00023125"/>
    </source>
</evidence>
<dbReference type="SUPFAM" id="SSF46785">
    <property type="entry name" value="Winged helix' DNA-binding domain"/>
    <property type="match status" value="1"/>
</dbReference>
<comment type="similarity">
    <text evidence="1">Belongs to the LysR transcriptional regulatory family.</text>
</comment>
<organism evidence="6 7">
    <name type="scientific">Brachybacterium alimentarium</name>
    <dbReference type="NCBI Taxonomy" id="47845"/>
    <lineage>
        <taxon>Bacteria</taxon>
        <taxon>Bacillati</taxon>
        <taxon>Actinomycetota</taxon>
        <taxon>Actinomycetes</taxon>
        <taxon>Micrococcales</taxon>
        <taxon>Dermabacteraceae</taxon>
        <taxon>Brachybacterium</taxon>
    </lineage>
</organism>
<dbReference type="GO" id="GO:0000976">
    <property type="term" value="F:transcription cis-regulatory region binding"/>
    <property type="evidence" value="ECO:0007669"/>
    <property type="project" value="TreeGrafter"/>
</dbReference>
<dbReference type="Pfam" id="PF00126">
    <property type="entry name" value="HTH_1"/>
    <property type="match status" value="1"/>
</dbReference>
<evidence type="ECO:0000313" key="7">
    <source>
        <dbReference type="Proteomes" id="UP000218598"/>
    </source>
</evidence>
<keyword evidence="3" id="KW-0238">DNA-binding</keyword>
<evidence type="ECO:0000256" key="4">
    <source>
        <dbReference type="ARBA" id="ARBA00023163"/>
    </source>
</evidence>
<dbReference type="InterPro" id="IPR036390">
    <property type="entry name" value="WH_DNA-bd_sf"/>
</dbReference>
<evidence type="ECO:0000256" key="1">
    <source>
        <dbReference type="ARBA" id="ARBA00009437"/>
    </source>
</evidence>
<reference evidence="6 7" key="1">
    <citation type="journal article" date="2017" name="Elife">
        <title>Extensive horizontal gene transfer in cheese-associated bacteria.</title>
        <authorList>
            <person name="Bonham K.S."/>
            <person name="Wolfe B.E."/>
            <person name="Dutton R.J."/>
        </authorList>
    </citation>
    <scope>NUCLEOTIDE SEQUENCE [LARGE SCALE GENOMIC DNA]</scope>
    <source>
        <strain evidence="6 7">341_9</strain>
    </source>
</reference>